<gene>
    <name evidence="12" type="ORF">QYM36_011686</name>
</gene>
<evidence type="ECO:0000256" key="5">
    <source>
        <dbReference type="ARBA" id="ARBA00023002"/>
    </source>
</evidence>
<dbReference type="SUPFAM" id="SSF51197">
    <property type="entry name" value="Clavaminate synthase-like"/>
    <property type="match status" value="1"/>
</dbReference>
<keyword evidence="13" id="KW-1185">Reference proteome</keyword>
<evidence type="ECO:0000256" key="4">
    <source>
        <dbReference type="ARBA" id="ARBA00022964"/>
    </source>
</evidence>
<evidence type="ECO:0000256" key="3">
    <source>
        <dbReference type="ARBA" id="ARBA00022853"/>
    </source>
</evidence>
<dbReference type="Gene3D" id="2.60.120.650">
    <property type="entry name" value="Cupin"/>
    <property type="match status" value="1"/>
</dbReference>
<dbReference type="SMART" id="SM00558">
    <property type="entry name" value="JmjC"/>
    <property type="match status" value="1"/>
</dbReference>
<evidence type="ECO:0000256" key="1">
    <source>
        <dbReference type="ARBA" id="ARBA00004123"/>
    </source>
</evidence>
<evidence type="ECO:0000256" key="8">
    <source>
        <dbReference type="ARBA" id="ARBA00023163"/>
    </source>
</evidence>
<feature type="compositionally biased region" description="Basic and acidic residues" evidence="10">
    <location>
        <begin position="596"/>
        <end position="608"/>
    </location>
</feature>
<keyword evidence="3" id="KW-0156">Chromatin regulator</keyword>
<feature type="region of interest" description="Disordered" evidence="10">
    <location>
        <begin position="534"/>
        <end position="636"/>
    </location>
</feature>
<evidence type="ECO:0000313" key="13">
    <source>
        <dbReference type="Proteomes" id="UP001187531"/>
    </source>
</evidence>
<dbReference type="AlphaFoldDB" id="A0AA88HSD6"/>
<keyword evidence="8" id="KW-0804">Transcription</keyword>
<dbReference type="GO" id="GO:0006325">
    <property type="term" value="P:chromatin organization"/>
    <property type="evidence" value="ECO:0007669"/>
    <property type="project" value="UniProtKB-KW"/>
</dbReference>
<dbReference type="InterPro" id="IPR050690">
    <property type="entry name" value="JHDM1_Histone_Demethylase"/>
</dbReference>
<keyword evidence="4" id="KW-0223">Dioxygenase</keyword>
<dbReference type="PANTHER" id="PTHR23123">
    <property type="entry name" value="PHD/F-BOX CONTAINING PROTEIN"/>
    <property type="match status" value="1"/>
</dbReference>
<feature type="compositionally biased region" description="Basic residues" evidence="10">
    <location>
        <begin position="549"/>
        <end position="559"/>
    </location>
</feature>
<protein>
    <recommendedName>
        <fullName evidence="11">JmjC domain-containing protein</fullName>
    </recommendedName>
</protein>
<sequence length="646" mass="73713">MDLHLINSRCLKLLDHQKYDVLSFRCQRCKPPNGKLEYRKRTNWHRYDWADEDPDGKPVQTGTVAFTRMLLSRQFPSATPIIISVQGSVLSKDYFLINGFHKPILVNKSDGLGLIVPPNTYSLDSITAGIGKERVIDVINVGRQEDFTMTLGDFMAYFKGIKNQTKVLNVISLEFSDTPLASYVEPPFIVRKLCWATNYWPNVGDCLKDKPQVSKYCLLSPAGAYTDFHVDFGGSSVWYHVLRGEKTFYLIPPTTENLESYETWSKMPSHHETFFGNLVPKCYSLAVKTGQTLFLPSGWIHAVLTTKDTVVFGGNFLCSLAVEMQFRVYDIEKRAKAPKKFQFPRFEAMNWYAGTELLEDLNEGLLDNMPALYLINVKCLFKNLIQWAKDREGNIRKEPYPTHLSLSRFVPDLTEGLDRMESLIRAANIDSSRCIKPVSFDEIAKPLVKSMTGIDELLLASELAETTDSDNSRGGSPFQEAVSDMIFSKYNPDTGQETLGRSQRNRRLPRKKRIYGGDDDDIFKHAHQDDDFIYPSLELDDNDVEPQKRPRKRKGKKGRGNSYVDEAWSPNKSVRGVLPKEKRPSRPGAKVLAVEKVLEESRESERPMEVSTEPSSSQEWQKKTKKGLSTPKQRLGKILKLNRMFR</sequence>
<comment type="caution">
    <text evidence="12">The sequence shown here is derived from an EMBL/GenBank/DDBJ whole genome shotgun (WGS) entry which is preliminary data.</text>
</comment>
<evidence type="ECO:0000256" key="7">
    <source>
        <dbReference type="ARBA" id="ARBA00023015"/>
    </source>
</evidence>
<name>A0AA88HSD6_ARTSF</name>
<dbReference type="Proteomes" id="UP001187531">
    <property type="component" value="Unassembled WGS sequence"/>
</dbReference>
<evidence type="ECO:0000313" key="12">
    <source>
        <dbReference type="EMBL" id="KAK2713076.1"/>
    </source>
</evidence>
<organism evidence="12 13">
    <name type="scientific">Artemia franciscana</name>
    <name type="common">Brine shrimp</name>
    <name type="synonym">Artemia sanfranciscana</name>
    <dbReference type="NCBI Taxonomy" id="6661"/>
    <lineage>
        <taxon>Eukaryota</taxon>
        <taxon>Metazoa</taxon>
        <taxon>Ecdysozoa</taxon>
        <taxon>Arthropoda</taxon>
        <taxon>Crustacea</taxon>
        <taxon>Branchiopoda</taxon>
        <taxon>Anostraca</taxon>
        <taxon>Artemiidae</taxon>
        <taxon>Artemia</taxon>
    </lineage>
</organism>
<feature type="compositionally biased region" description="Basic residues" evidence="10">
    <location>
        <begin position="503"/>
        <end position="514"/>
    </location>
</feature>
<evidence type="ECO:0000256" key="2">
    <source>
        <dbReference type="ARBA" id="ARBA00022723"/>
    </source>
</evidence>
<dbReference type="InterPro" id="IPR003347">
    <property type="entry name" value="JmjC_dom"/>
</dbReference>
<keyword evidence="7" id="KW-0805">Transcription regulation</keyword>
<keyword evidence="5" id="KW-0560">Oxidoreductase</keyword>
<dbReference type="Gene3D" id="1.20.58.1360">
    <property type="match status" value="1"/>
</dbReference>
<evidence type="ECO:0000256" key="10">
    <source>
        <dbReference type="SAM" id="MobiDB-lite"/>
    </source>
</evidence>
<dbReference type="InterPro" id="IPR041070">
    <property type="entry name" value="JHD"/>
</dbReference>
<feature type="region of interest" description="Disordered" evidence="10">
    <location>
        <begin position="490"/>
        <end position="522"/>
    </location>
</feature>
<dbReference type="GO" id="GO:0051213">
    <property type="term" value="F:dioxygenase activity"/>
    <property type="evidence" value="ECO:0007669"/>
    <property type="project" value="UniProtKB-KW"/>
</dbReference>
<feature type="domain" description="JmjC" evidence="11">
    <location>
        <begin position="182"/>
        <end position="333"/>
    </location>
</feature>
<dbReference type="PROSITE" id="PS51184">
    <property type="entry name" value="JMJC"/>
    <property type="match status" value="1"/>
</dbReference>
<accession>A0AA88HSD6</accession>
<proteinExistence type="predicted"/>
<reference evidence="12" key="1">
    <citation type="submission" date="2023-07" db="EMBL/GenBank/DDBJ databases">
        <title>Chromosome-level genome assembly of Artemia franciscana.</title>
        <authorList>
            <person name="Jo E."/>
        </authorList>
    </citation>
    <scope>NUCLEOTIDE SEQUENCE</scope>
    <source>
        <tissue evidence="12">Whole body</tissue>
    </source>
</reference>
<dbReference type="GO" id="GO:0005634">
    <property type="term" value="C:nucleus"/>
    <property type="evidence" value="ECO:0007669"/>
    <property type="project" value="UniProtKB-SubCell"/>
</dbReference>
<keyword evidence="9" id="KW-0539">Nucleus</keyword>
<dbReference type="Pfam" id="PF17811">
    <property type="entry name" value="JHD"/>
    <property type="match status" value="1"/>
</dbReference>
<evidence type="ECO:0000256" key="6">
    <source>
        <dbReference type="ARBA" id="ARBA00023004"/>
    </source>
</evidence>
<dbReference type="GO" id="GO:0046872">
    <property type="term" value="F:metal ion binding"/>
    <property type="evidence" value="ECO:0007669"/>
    <property type="project" value="UniProtKB-KW"/>
</dbReference>
<dbReference type="Pfam" id="PF02373">
    <property type="entry name" value="JmjC"/>
    <property type="match status" value="1"/>
</dbReference>
<dbReference type="EMBL" id="JAVRJZ010000015">
    <property type="protein sequence ID" value="KAK2713076.1"/>
    <property type="molecule type" value="Genomic_DNA"/>
</dbReference>
<keyword evidence="2" id="KW-0479">Metal-binding</keyword>
<evidence type="ECO:0000259" key="11">
    <source>
        <dbReference type="PROSITE" id="PS51184"/>
    </source>
</evidence>
<comment type="subcellular location">
    <subcellularLocation>
        <location evidence="1">Nucleus</location>
    </subcellularLocation>
</comment>
<evidence type="ECO:0000256" key="9">
    <source>
        <dbReference type="ARBA" id="ARBA00023242"/>
    </source>
</evidence>
<feature type="compositionally biased region" description="Polar residues" evidence="10">
    <location>
        <begin position="491"/>
        <end position="502"/>
    </location>
</feature>
<keyword evidence="6" id="KW-0408">Iron</keyword>